<gene>
    <name evidence="8" type="ORF">JIN83_13370</name>
</gene>
<feature type="transmembrane region" description="Helical" evidence="7">
    <location>
        <begin position="80"/>
        <end position="105"/>
    </location>
</feature>
<evidence type="ECO:0000256" key="4">
    <source>
        <dbReference type="ARBA" id="ARBA00022989"/>
    </source>
</evidence>
<dbReference type="AlphaFoldDB" id="A0AAE2V8S5"/>
<evidence type="ECO:0000256" key="6">
    <source>
        <dbReference type="SAM" id="MobiDB-lite"/>
    </source>
</evidence>
<accession>A0AAE2V8S5</accession>
<feature type="transmembrane region" description="Helical" evidence="7">
    <location>
        <begin position="220"/>
        <end position="242"/>
    </location>
</feature>
<comment type="caution">
    <text evidence="8">The sequence shown here is derived from an EMBL/GenBank/DDBJ whole genome shotgun (WGS) entry which is preliminary data.</text>
</comment>
<keyword evidence="9" id="KW-1185">Reference proteome</keyword>
<dbReference type="GO" id="GO:0055085">
    <property type="term" value="P:transmembrane transport"/>
    <property type="evidence" value="ECO:0007669"/>
    <property type="project" value="TreeGrafter"/>
</dbReference>
<dbReference type="InterPro" id="IPR002549">
    <property type="entry name" value="AI-2E-like"/>
</dbReference>
<keyword evidence="5 7" id="KW-0472">Membrane</keyword>
<feature type="transmembrane region" description="Helical" evidence="7">
    <location>
        <begin position="51"/>
        <end position="68"/>
    </location>
</feature>
<reference evidence="8" key="1">
    <citation type="submission" date="2021-01" db="EMBL/GenBank/DDBJ databases">
        <title>Modified the classification status of verrucomicrobia.</title>
        <authorList>
            <person name="Feng X."/>
        </authorList>
    </citation>
    <scope>NUCLEOTIDE SEQUENCE</scope>
    <source>
        <strain evidence="8">5K15</strain>
    </source>
</reference>
<dbReference type="GO" id="GO:0016020">
    <property type="term" value="C:membrane"/>
    <property type="evidence" value="ECO:0007669"/>
    <property type="project" value="UniProtKB-SubCell"/>
</dbReference>
<name>A0AAE2V8S5_9BACT</name>
<feature type="compositionally biased region" description="Basic and acidic residues" evidence="6">
    <location>
        <begin position="390"/>
        <end position="400"/>
    </location>
</feature>
<dbReference type="PANTHER" id="PTHR21716:SF64">
    <property type="entry name" value="AI-2 TRANSPORT PROTEIN TQSA"/>
    <property type="match status" value="1"/>
</dbReference>
<evidence type="ECO:0000256" key="1">
    <source>
        <dbReference type="ARBA" id="ARBA00004141"/>
    </source>
</evidence>
<feature type="transmembrane region" description="Helical" evidence="7">
    <location>
        <begin position="164"/>
        <end position="186"/>
    </location>
</feature>
<proteinExistence type="inferred from homology"/>
<evidence type="ECO:0000256" key="2">
    <source>
        <dbReference type="ARBA" id="ARBA00009773"/>
    </source>
</evidence>
<evidence type="ECO:0000256" key="7">
    <source>
        <dbReference type="SAM" id="Phobius"/>
    </source>
</evidence>
<dbReference type="EMBL" id="JAENIG010000009">
    <property type="protein sequence ID" value="MBK1855957.1"/>
    <property type="molecule type" value="Genomic_DNA"/>
</dbReference>
<dbReference type="RefSeq" id="WP_309490569.1">
    <property type="nucleotide sequence ID" value="NZ_JAENIG010000009.1"/>
</dbReference>
<feature type="region of interest" description="Disordered" evidence="6">
    <location>
        <begin position="375"/>
        <end position="414"/>
    </location>
</feature>
<feature type="transmembrane region" description="Helical" evidence="7">
    <location>
        <begin position="28"/>
        <end position="45"/>
    </location>
</feature>
<protein>
    <submittedName>
        <fullName evidence="8">AI-2E family transporter</fullName>
    </submittedName>
</protein>
<evidence type="ECO:0000313" key="9">
    <source>
        <dbReference type="Proteomes" id="UP000634206"/>
    </source>
</evidence>
<feature type="transmembrane region" description="Helical" evidence="7">
    <location>
        <begin position="285"/>
        <end position="303"/>
    </location>
</feature>
<feature type="transmembrane region" description="Helical" evidence="7">
    <location>
        <begin position="315"/>
        <end position="339"/>
    </location>
</feature>
<organism evidence="8 9">
    <name type="scientific">Oceaniferula flava</name>
    <dbReference type="NCBI Taxonomy" id="2800421"/>
    <lineage>
        <taxon>Bacteria</taxon>
        <taxon>Pseudomonadati</taxon>
        <taxon>Verrucomicrobiota</taxon>
        <taxon>Verrucomicrobiia</taxon>
        <taxon>Verrucomicrobiales</taxon>
        <taxon>Verrucomicrobiaceae</taxon>
        <taxon>Oceaniferula</taxon>
    </lineage>
</organism>
<dbReference type="Pfam" id="PF01594">
    <property type="entry name" value="AI-2E_transport"/>
    <property type="match status" value="1"/>
</dbReference>
<evidence type="ECO:0000256" key="5">
    <source>
        <dbReference type="ARBA" id="ARBA00023136"/>
    </source>
</evidence>
<keyword evidence="4 7" id="KW-1133">Transmembrane helix</keyword>
<comment type="similarity">
    <text evidence="2">Belongs to the autoinducer-2 exporter (AI-2E) (TC 2.A.86) family.</text>
</comment>
<evidence type="ECO:0000313" key="8">
    <source>
        <dbReference type="EMBL" id="MBK1855957.1"/>
    </source>
</evidence>
<comment type="subcellular location">
    <subcellularLocation>
        <location evidence="1">Membrane</location>
        <topology evidence="1">Multi-pass membrane protein</topology>
    </subcellularLocation>
</comment>
<sequence length="414" mass="45343">MFLQQVNTNHSCLNLDLYTPVTSKPGEAYKVMLLLASAVLIVTGLKLAQTFFIPVCLAFFIAAVSFPITNWLREHKVPRFFAVFITVLVVFAFLTGVIVVSSMLVNDLASGDRLQQYGNKMYEVALNAGAQLEEWKIEGAQEEIKKFLTAEKIGDFFKDNIASFLAKILDIVKVSFIVLILLVFMLSEARLFGRRFESIVEAKGPNLQRMLTATRDIQKYLGIKTMISIATGGLAGLLCWAAEIDFPLLWAILAFGLNYVPAVGSIIAGIPPVLLALLTHDARHAVAVACGYLVINGFLGNFMEPALLGRRFGLSTVVVVISVLFWGYVWGPVGMLLAVPLTMLVKVAMDSSYELRWLGVAISQGKMANHEQERRIINESAKAGNSGDQAKSEKKTKEPAAEVSQPPVVTPEGL</sequence>
<evidence type="ECO:0000256" key="3">
    <source>
        <dbReference type="ARBA" id="ARBA00022692"/>
    </source>
</evidence>
<dbReference type="Proteomes" id="UP000634206">
    <property type="component" value="Unassembled WGS sequence"/>
</dbReference>
<feature type="transmembrane region" description="Helical" evidence="7">
    <location>
        <begin position="248"/>
        <end position="278"/>
    </location>
</feature>
<dbReference type="PANTHER" id="PTHR21716">
    <property type="entry name" value="TRANSMEMBRANE PROTEIN"/>
    <property type="match status" value="1"/>
</dbReference>
<keyword evidence="3 7" id="KW-0812">Transmembrane</keyword>